<dbReference type="AlphaFoldDB" id="A0A497YHL1"/>
<evidence type="ECO:0008006" key="3">
    <source>
        <dbReference type="Google" id="ProtNLM"/>
    </source>
</evidence>
<dbReference type="RefSeq" id="WP_194098862.1">
    <property type="nucleotide sequence ID" value="NZ_QBEW01000037.1"/>
</dbReference>
<protein>
    <recommendedName>
        <fullName evidence="3">YhfH-like protein</fullName>
    </recommendedName>
</protein>
<comment type="caution">
    <text evidence="1">The sequence shown here is derived from an EMBL/GenBank/DDBJ whole genome shotgun (WGS) entry which is preliminary data.</text>
</comment>
<reference evidence="1 2" key="1">
    <citation type="submission" date="2018-10" db="EMBL/GenBank/DDBJ databases">
        <title>Genomic Encyclopedia of Type Strains, Phase IV (KMG-IV): sequencing the most valuable type-strain genomes for metagenomic binning, comparative biology and taxonomic classification.</title>
        <authorList>
            <person name="Goeker M."/>
        </authorList>
    </citation>
    <scope>NUCLEOTIDE SEQUENCE [LARGE SCALE GENOMIC DNA]</scope>
    <source>
        <strain evidence="1 2">DSM 20549</strain>
    </source>
</reference>
<evidence type="ECO:0000313" key="1">
    <source>
        <dbReference type="EMBL" id="RLJ90447.1"/>
    </source>
</evidence>
<dbReference type="Proteomes" id="UP000280791">
    <property type="component" value="Unassembled WGS sequence"/>
</dbReference>
<evidence type="ECO:0000313" key="2">
    <source>
        <dbReference type="Proteomes" id="UP000280791"/>
    </source>
</evidence>
<accession>A0A497YHL1</accession>
<organism evidence="1 2">
    <name type="scientific">Planococcus citreus</name>
    <dbReference type="NCBI Taxonomy" id="1373"/>
    <lineage>
        <taxon>Bacteria</taxon>
        <taxon>Bacillati</taxon>
        <taxon>Bacillota</taxon>
        <taxon>Bacilli</taxon>
        <taxon>Bacillales</taxon>
        <taxon>Caryophanaceae</taxon>
        <taxon>Planococcus</taxon>
    </lineage>
</organism>
<sequence length="42" mass="5161">MKNMQTFETRTRKECRECGCEIKERRESIIYECERCIANKDE</sequence>
<gene>
    <name evidence="1" type="ORF">DFR62_0591</name>
</gene>
<keyword evidence="2" id="KW-1185">Reference proteome</keyword>
<name>A0A497YHL1_9BACL</name>
<dbReference type="EMBL" id="RCCP01000001">
    <property type="protein sequence ID" value="RLJ90447.1"/>
    <property type="molecule type" value="Genomic_DNA"/>
</dbReference>
<proteinExistence type="predicted"/>